<comment type="caution">
    <text evidence="8">The sequence shown here is derived from an EMBL/GenBank/DDBJ whole genome shotgun (WGS) entry which is preliminary data.</text>
</comment>
<evidence type="ECO:0000256" key="3">
    <source>
        <dbReference type="ARBA" id="ARBA00022801"/>
    </source>
</evidence>
<dbReference type="Gene3D" id="3.40.50.2300">
    <property type="match status" value="1"/>
</dbReference>
<proteinExistence type="inferred from homology"/>
<dbReference type="RefSeq" id="WP_263686649.1">
    <property type="nucleotide sequence ID" value="NZ_JAJVCY010000088.1"/>
</dbReference>
<name>A0AAW5RUS3_AERME</name>
<dbReference type="PANTHER" id="PTHR11717">
    <property type="entry name" value="LOW MOLECULAR WEIGHT PROTEIN TYROSINE PHOSPHATASE"/>
    <property type="match status" value="1"/>
</dbReference>
<dbReference type="GO" id="GO:0004725">
    <property type="term" value="F:protein tyrosine phosphatase activity"/>
    <property type="evidence" value="ECO:0007669"/>
    <property type="project" value="UniProtKB-EC"/>
</dbReference>
<dbReference type="EMBL" id="JAJVCY010000088">
    <property type="protein sequence ID" value="MCV3290848.1"/>
    <property type="molecule type" value="Genomic_DNA"/>
</dbReference>
<evidence type="ECO:0000256" key="2">
    <source>
        <dbReference type="ARBA" id="ARBA00013064"/>
    </source>
</evidence>
<keyword evidence="3" id="KW-0378">Hydrolase</keyword>
<dbReference type="InterPro" id="IPR017867">
    <property type="entry name" value="Tyr_phospatase_low_mol_wt"/>
</dbReference>
<dbReference type="Pfam" id="PF01451">
    <property type="entry name" value="LMWPc"/>
    <property type="match status" value="1"/>
</dbReference>
<reference evidence="8" key="1">
    <citation type="submission" date="2022-01" db="EMBL/GenBank/DDBJ databases">
        <title>Comparison of Fish pathogen Aeromonas spp.</title>
        <authorList>
            <person name="Dubey S."/>
            <person name="Sorum H."/>
            <person name="Munangandu H.M."/>
        </authorList>
    </citation>
    <scope>NUCLEOTIDE SEQUENCE</scope>
    <source>
        <strain evidence="8">SD/21-15</strain>
    </source>
</reference>
<sequence>MFDNILVVCIGNICRSPTAERLLRLHYPQKMISSAGIAALEGQPADSTASLVAAAHGVLLDGHIARQLTHQLCQDADLILVMEKEHISAVHHIAPCVRGKILLFGHWLAQHEITDAYGMSKDAHEYIYQSLARAADSWVGKL</sequence>
<feature type="active site" description="Proton donor" evidence="6">
    <location>
        <position position="115"/>
    </location>
</feature>
<gene>
    <name evidence="8" type="ORF">LZT28_21950</name>
</gene>
<accession>A0AAW5RUS3</accession>
<keyword evidence="4" id="KW-0904">Protein phosphatase</keyword>
<dbReference type="SUPFAM" id="SSF52788">
    <property type="entry name" value="Phosphotyrosine protein phosphatases I"/>
    <property type="match status" value="1"/>
</dbReference>
<protein>
    <recommendedName>
        <fullName evidence="2">protein-tyrosine-phosphatase</fullName>
        <ecNumber evidence="2">3.1.3.48</ecNumber>
    </recommendedName>
</protein>
<evidence type="ECO:0000256" key="1">
    <source>
        <dbReference type="ARBA" id="ARBA00011063"/>
    </source>
</evidence>
<dbReference type="CDD" id="cd16343">
    <property type="entry name" value="LMWPTP"/>
    <property type="match status" value="1"/>
</dbReference>
<feature type="active site" evidence="6">
    <location>
        <position position="15"/>
    </location>
</feature>
<evidence type="ECO:0000256" key="4">
    <source>
        <dbReference type="ARBA" id="ARBA00022912"/>
    </source>
</evidence>
<dbReference type="InterPro" id="IPR050438">
    <property type="entry name" value="LMW_PTPase"/>
</dbReference>
<dbReference type="EC" id="3.1.3.48" evidence="2"/>
<evidence type="ECO:0000256" key="5">
    <source>
        <dbReference type="ARBA" id="ARBA00051722"/>
    </source>
</evidence>
<evidence type="ECO:0000313" key="9">
    <source>
        <dbReference type="Proteomes" id="UP001208651"/>
    </source>
</evidence>
<evidence type="ECO:0000313" key="8">
    <source>
        <dbReference type="EMBL" id="MCV3290848.1"/>
    </source>
</evidence>
<organism evidence="8 9">
    <name type="scientific">Aeromonas media</name>
    <dbReference type="NCBI Taxonomy" id="651"/>
    <lineage>
        <taxon>Bacteria</taxon>
        <taxon>Pseudomonadati</taxon>
        <taxon>Pseudomonadota</taxon>
        <taxon>Gammaproteobacteria</taxon>
        <taxon>Aeromonadales</taxon>
        <taxon>Aeromonadaceae</taxon>
        <taxon>Aeromonas</taxon>
    </lineage>
</organism>
<dbReference type="PRINTS" id="PR00719">
    <property type="entry name" value="LMWPTPASE"/>
</dbReference>
<dbReference type="InterPro" id="IPR036196">
    <property type="entry name" value="Ptyr_pPase_sf"/>
</dbReference>
<comment type="similarity">
    <text evidence="1">Belongs to the low molecular weight phosphotyrosine protein phosphatase family.</text>
</comment>
<dbReference type="Proteomes" id="UP001208651">
    <property type="component" value="Unassembled WGS sequence"/>
</dbReference>
<dbReference type="PANTHER" id="PTHR11717:SF31">
    <property type="entry name" value="LOW MOLECULAR WEIGHT PROTEIN-TYROSINE-PHOSPHATASE ETP-RELATED"/>
    <property type="match status" value="1"/>
</dbReference>
<evidence type="ECO:0000259" key="7">
    <source>
        <dbReference type="SMART" id="SM00226"/>
    </source>
</evidence>
<dbReference type="AlphaFoldDB" id="A0AAW5RUS3"/>
<dbReference type="SMART" id="SM00226">
    <property type="entry name" value="LMWPc"/>
    <property type="match status" value="1"/>
</dbReference>
<comment type="catalytic activity">
    <reaction evidence="5">
        <text>O-phospho-L-tyrosyl-[protein] + H2O = L-tyrosyl-[protein] + phosphate</text>
        <dbReference type="Rhea" id="RHEA:10684"/>
        <dbReference type="Rhea" id="RHEA-COMP:10136"/>
        <dbReference type="Rhea" id="RHEA-COMP:20101"/>
        <dbReference type="ChEBI" id="CHEBI:15377"/>
        <dbReference type="ChEBI" id="CHEBI:43474"/>
        <dbReference type="ChEBI" id="CHEBI:46858"/>
        <dbReference type="ChEBI" id="CHEBI:61978"/>
        <dbReference type="EC" id="3.1.3.48"/>
    </reaction>
</comment>
<dbReference type="FunFam" id="3.40.50.2300:FF:000041">
    <property type="entry name" value="Low molecular weight protein-tyrosine-phosphatase"/>
    <property type="match status" value="1"/>
</dbReference>
<dbReference type="InterPro" id="IPR023485">
    <property type="entry name" value="Ptyr_pPase"/>
</dbReference>
<feature type="domain" description="Phosphotyrosine protein phosphatase I" evidence="7">
    <location>
        <begin position="3"/>
        <end position="141"/>
    </location>
</feature>
<feature type="active site" description="Nucleophile" evidence="6">
    <location>
        <position position="9"/>
    </location>
</feature>
<evidence type="ECO:0000256" key="6">
    <source>
        <dbReference type="PIRSR" id="PIRSR617867-1"/>
    </source>
</evidence>